<keyword evidence="13" id="KW-1185">Reference proteome</keyword>
<feature type="transmembrane region" description="Helical" evidence="9">
    <location>
        <begin position="268"/>
        <end position="290"/>
    </location>
</feature>
<gene>
    <name evidence="12" type="ORF">P168DRAFT_244094</name>
</gene>
<dbReference type="PROSITE" id="PS50929">
    <property type="entry name" value="ABC_TM1F"/>
    <property type="match status" value="2"/>
</dbReference>
<dbReference type="PROSITE" id="PS50893">
    <property type="entry name" value="ABC_TRANSPORTER_2"/>
    <property type="match status" value="2"/>
</dbReference>
<dbReference type="InterPro" id="IPR039421">
    <property type="entry name" value="Type_1_exporter"/>
</dbReference>
<dbReference type="GeneID" id="36541433"/>
<evidence type="ECO:0000256" key="6">
    <source>
        <dbReference type="ARBA" id="ARBA00022989"/>
    </source>
</evidence>
<dbReference type="GO" id="GO:0005524">
    <property type="term" value="F:ATP binding"/>
    <property type="evidence" value="ECO:0007669"/>
    <property type="project" value="UniProtKB-KW"/>
</dbReference>
<dbReference type="InterPro" id="IPR017871">
    <property type="entry name" value="ABC_transporter-like_CS"/>
</dbReference>
<keyword evidence="7 9" id="KW-0472">Membrane</keyword>
<feature type="domain" description="ABC transporter" evidence="10">
    <location>
        <begin position="1081"/>
        <end position="1330"/>
    </location>
</feature>
<evidence type="ECO:0000256" key="8">
    <source>
        <dbReference type="SAM" id="MobiDB-lite"/>
    </source>
</evidence>
<dbReference type="OrthoDB" id="6500128at2759"/>
<dbReference type="Gene3D" id="3.40.50.300">
    <property type="entry name" value="P-loop containing nucleotide triphosphate hydrolases"/>
    <property type="match status" value="2"/>
</dbReference>
<comment type="caution">
    <text evidence="12">The sequence shown here is derived from an EMBL/GenBank/DDBJ whole genome shotgun (WGS) entry which is preliminary data.</text>
</comment>
<feature type="transmembrane region" description="Helical" evidence="9">
    <location>
        <begin position="31"/>
        <end position="57"/>
    </location>
</feature>
<evidence type="ECO:0000256" key="2">
    <source>
        <dbReference type="ARBA" id="ARBA00022448"/>
    </source>
</evidence>
<evidence type="ECO:0000259" key="11">
    <source>
        <dbReference type="PROSITE" id="PS50929"/>
    </source>
</evidence>
<sequence>MKSEGILRRWTLWRPAWMALFSFTTKKHAPILTLAMASAFIASFTTPIFSVLLGEMFDLFTLYGGGKIRGNDLMDKITTYTVGVAGLGAGGWLFNASYFILFVTFSELQVANARTSVFEALFKKSQEWFETQPDGTRVFLSSLQDQLHELQMATSQPLGLVVQYSFRTIVSLGLAFYTSWSLSLITLAGIPVFSAIISFLSSKMKASIEGQQKELASMSRTVNIATGSIDTVKCLNGQAFELRNFTHGMEMAAQHYLRQARLNSFQIATIRLMMFSMFVLGFWYGGTLATSGKLSAGEVVRTFWACLTAAQSIEMVLPQVLVLEKGKVAASAMKTVIDDPAEERQDTKELLYPQFCEGDIEVSNLSFAYPNTDILSLNSVNFFFPAGETTFVIGKSGSGKSTLGQLLAHFYLPTAGEIRIDGVPMQTLSVDWIRNNVTIVEQRSVLFSESIFMNIAFGRRDYDQISKGDVQECIDLAMLQSTIDNLPSGIDTCVGNGGSFLSGGQRQRVAIARARLRDTPVLILDEPTSALDGANRVEVMKAIRRWRKGKTTIMITHDMSQIQDRDFVYIMEQGTVAQAGYGDELKSDPRSAPLFASVDKENRSEVTNATDKEAYGASGSCDDVYLSDSSSVDSVDDENWRYSGMSKAIAGGTYLWGSRPSTRDRRRSSYRSRRSSVRADSRSLRISFGPPVYELDTLGNGGTRPKSTASHLPPRVQPTSPKRRKRRYPYSRKPKAQKPQDTASLRRIMKTIIPSLTKKQRVALLFGCISTLVHSSATPVFSYCLSQLQVSFYKPGQSATKWALAVLGVAICDGTVSYFMHYLLELCGQAWVDSLRKSAFRRIIDQPRRWFEDERNSPSQISTSLGQDGEELRNLVGRFGGFVLVAVSIAIMSVIWSMVVCWNLTLVALACGPVIYAITRGFESTSGLWERRSNDASRGVSEIFVETFAEIRTVRTLTLEPFFHKKYIKAAAKCLSVGLRRAGYVGILFGLVECTVILVSALIFYYGAVLVSSSRFAVEDIMTVFSMLLFSIGYASSVLGWIPQISTSRDMGARLLRLASLPEGASHEHLGVLGVAKTAPVKISRLNFRYPSRPEAPVLRDVSITIPRDSCTAIVGRSGSGKSTIASLMLALYESPEATDGGPPALSLDGIDIRRLHTPTLRSLISVVSQQPTIFPGTITSNICYGLDESSTLREPHNVRAAATAAGIDEFITSLPDGYSTIIGDGAVGISGGQAQRVVIARALIRRPQILILDEATSALDPASAEVIRRTVRELVAAQLGLTVIIITHAKEMMDIADNVVVLEQGCVMEKGPYGVLAKRARGKLRTLIEDGGEDTSDD</sequence>
<dbReference type="Gene3D" id="1.20.1560.10">
    <property type="entry name" value="ABC transporter type 1, transmembrane domain"/>
    <property type="match status" value="2"/>
</dbReference>
<feature type="transmembrane region" description="Helical" evidence="9">
    <location>
        <begin position="1021"/>
        <end position="1042"/>
    </location>
</feature>
<keyword evidence="2" id="KW-0813">Transport</keyword>
<dbReference type="GO" id="GO:0005743">
    <property type="term" value="C:mitochondrial inner membrane"/>
    <property type="evidence" value="ECO:0007669"/>
    <property type="project" value="TreeGrafter"/>
</dbReference>
<keyword evidence="5" id="KW-0067">ATP-binding</keyword>
<organism evidence="12 13">
    <name type="scientific">Aspergillus campestris (strain IBT 28561)</name>
    <dbReference type="NCBI Taxonomy" id="1392248"/>
    <lineage>
        <taxon>Eukaryota</taxon>
        <taxon>Fungi</taxon>
        <taxon>Dikarya</taxon>
        <taxon>Ascomycota</taxon>
        <taxon>Pezizomycotina</taxon>
        <taxon>Eurotiomycetes</taxon>
        <taxon>Eurotiomycetidae</taxon>
        <taxon>Eurotiales</taxon>
        <taxon>Aspergillaceae</taxon>
        <taxon>Aspergillus</taxon>
        <taxon>Aspergillus subgen. Circumdati</taxon>
    </lineage>
</organism>
<dbReference type="GO" id="GO:0015421">
    <property type="term" value="F:ABC-type oligopeptide transporter activity"/>
    <property type="evidence" value="ECO:0007669"/>
    <property type="project" value="TreeGrafter"/>
</dbReference>
<dbReference type="PANTHER" id="PTHR43394">
    <property type="entry name" value="ATP-DEPENDENT PERMEASE MDL1, MITOCHONDRIAL"/>
    <property type="match status" value="1"/>
</dbReference>
<comment type="subcellular location">
    <subcellularLocation>
        <location evidence="1">Membrane</location>
        <topology evidence="1">Multi-pass membrane protein</topology>
    </subcellularLocation>
</comment>
<dbReference type="InterPro" id="IPR027417">
    <property type="entry name" value="P-loop_NTPase"/>
</dbReference>
<dbReference type="InterPro" id="IPR003593">
    <property type="entry name" value="AAA+_ATPase"/>
</dbReference>
<dbReference type="InterPro" id="IPR003439">
    <property type="entry name" value="ABC_transporter-like_ATP-bd"/>
</dbReference>
<evidence type="ECO:0000256" key="9">
    <source>
        <dbReference type="SAM" id="Phobius"/>
    </source>
</evidence>
<dbReference type="CDD" id="cd18577">
    <property type="entry name" value="ABC_6TM_Pgp_ABCB1_D1_like"/>
    <property type="match status" value="1"/>
</dbReference>
<keyword evidence="3 9" id="KW-0812">Transmembrane</keyword>
<feature type="domain" description="ABC transmembrane type-1" evidence="11">
    <location>
        <begin position="34"/>
        <end position="325"/>
    </location>
</feature>
<dbReference type="Pfam" id="PF00005">
    <property type="entry name" value="ABC_tran"/>
    <property type="match status" value="2"/>
</dbReference>
<feature type="domain" description="ABC transporter" evidence="10">
    <location>
        <begin position="360"/>
        <end position="598"/>
    </location>
</feature>
<name>A0A2I1CRT2_ASPC2</name>
<keyword evidence="4" id="KW-0547">Nucleotide-binding</keyword>
<evidence type="ECO:0000313" key="12">
    <source>
        <dbReference type="EMBL" id="PKY00318.1"/>
    </source>
</evidence>
<dbReference type="Proteomes" id="UP000234254">
    <property type="component" value="Unassembled WGS sequence"/>
</dbReference>
<dbReference type="EMBL" id="MSFM01000015">
    <property type="protein sequence ID" value="PKY00318.1"/>
    <property type="molecule type" value="Genomic_DNA"/>
</dbReference>
<dbReference type="FunFam" id="3.40.50.300:FF:000604">
    <property type="entry name" value="ABC transporter B family member 28"/>
    <property type="match status" value="1"/>
</dbReference>
<evidence type="ECO:0000256" key="4">
    <source>
        <dbReference type="ARBA" id="ARBA00022741"/>
    </source>
</evidence>
<evidence type="ECO:0000256" key="5">
    <source>
        <dbReference type="ARBA" id="ARBA00022840"/>
    </source>
</evidence>
<dbReference type="InterPro" id="IPR011527">
    <property type="entry name" value="ABC1_TM_dom"/>
</dbReference>
<evidence type="ECO:0000259" key="10">
    <source>
        <dbReference type="PROSITE" id="PS50893"/>
    </source>
</evidence>
<dbReference type="PANTHER" id="PTHR43394:SF15">
    <property type="entry name" value="ALPHA-FACTOR-TRANSPORTING ATPASE"/>
    <property type="match status" value="1"/>
</dbReference>
<keyword evidence="6 9" id="KW-1133">Transmembrane helix</keyword>
<dbReference type="SMART" id="SM00382">
    <property type="entry name" value="AAA"/>
    <property type="match status" value="2"/>
</dbReference>
<dbReference type="PROSITE" id="PS00211">
    <property type="entry name" value="ABC_TRANSPORTER_1"/>
    <property type="match status" value="1"/>
</dbReference>
<feature type="domain" description="ABC transmembrane type-1" evidence="11">
    <location>
        <begin position="765"/>
        <end position="1047"/>
    </location>
</feature>
<evidence type="ECO:0000313" key="13">
    <source>
        <dbReference type="Proteomes" id="UP000234254"/>
    </source>
</evidence>
<accession>A0A2I1CRT2</accession>
<dbReference type="InterPro" id="IPR036640">
    <property type="entry name" value="ABC1_TM_sf"/>
</dbReference>
<feature type="transmembrane region" description="Helical" evidence="9">
    <location>
        <begin position="182"/>
        <end position="200"/>
    </location>
</feature>
<feature type="region of interest" description="Disordered" evidence="8">
    <location>
        <begin position="695"/>
        <end position="742"/>
    </location>
</feature>
<dbReference type="SUPFAM" id="SSF52540">
    <property type="entry name" value="P-loop containing nucleoside triphosphate hydrolases"/>
    <property type="match status" value="2"/>
</dbReference>
<proteinExistence type="predicted"/>
<feature type="transmembrane region" description="Helical" evidence="9">
    <location>
        <begin position="875"/>
        <end position="896"/>
    </location>
</feature>
<dbReference type="GO" id="GO:0016887">
    <property type="term" value="F:ATP hydrolysis activity"/>
    <property type="evidence" value="ECO:0007669"/>
    <property type="project" value="InterPro"/>
</dbReference>
<evidence type="ECO:0000256" key="7">
    <source>
        <dbReference type="ARBA" id="ARBA00023136"/>
    </source>
</evidence>
<feature type="compositionally biased region" description="Basic residues" evidence="8">
    <location>
        <begin position="721"/>
        <end position="736"/>
    </location>
</feature>
<dbReference type="GO" id="GO:0090374">
    <property type="term" value="P:oligopeptide export from mitochondrion"/>
    <property type="evidence" value="ECO:0007669"/>
    <property type="project" value="TreeGrafter"/>
</dbReference>
<dbReference type="Pfam" id="PF00664">
    <property type="entry name" value="ABC_membrane"/>
    <property type="match status" value="2"/>
</dbReference>
<dbReference type="SUPFAM" id="SSF90123">
    <property type="entry name" value="ABC transporter transmembrane region"/>
    <property type="match status" value="2"/>
</dbReference>
<feature type="region of interest" description="Disordered" evidence="8">
    <location>
        <begin position="653"/>
        <end position="682"/>
    </location>
</feature>
<evidence type="ECO:0000256" key="3">
    <source>
        <dbReference type="ARBA" id="ARBA00022692"/>
    </source>
</evidence>
<dbReference type="FunFam" id="3.40.50.300:FF:003218">
    <property type="entry name" value="ABC a-pheromone efflux pump AtrD"/>
    <property type="match status" value="1"/>
</dbReference>
<evidence type="ECO:0000256" key="1">
    <source>
        <dbReference type="ARBA" id="ARBA00004141"/>
    </source>
</evidence>
<feature type="compositionally biased region" description="Basic residues" evidence="8">
    <location>
        <begin position="664"/>
        <end position="676"/>
    </location>
</feature>
<feature type="transmembrane region" description="Helical" evidence="9">
    <location>
        <begin position="77"/>
        <end position="105"/>
    </location>
</feature>
<dbReference type="CDD" id="cd03228">
    <property type="entry name" value="ABCC_MRP_Like"/>
    <property type="match status" value="1"/>
</dbReference>
<feature type="transmembrane region" description="Helical" evidence="9">
    <location>
        <begin position="983"/>
        <end position="1009"/>
    </location>
</feature>
<dbReference type="CDD" id="cd18578">
    <property type="entry name" value="ABC_6TM_Pgp_ABCB1_D2_like"/>
    <property type="match status" value="1"/>
</dbReference>
<keyword evidence="12" id="KW-0378">Hydrolase</keyword>
<dbReference type="VEuPathDB" id="FungiDB:P168DRAFT_244094"/>
<reference evidence="12" key="1">
    <citation type="submission" date="2016-12" db="EMBL/GenBank/DDBJ databases">
        <title>The genomes of Aspergillus section Nigri reveals drivers in fungal speciation.</title>
        <authorList>
            <consortium name="DOE Joint Genome Institute"/>
            <person name="Vesth T.C."/>
            <person name="Nybo J."/>
            <person name="Theobald S."/>
            <person name="Brandl J."/>
            <person name="Frisvad J.C."/>
            <person name="Nielsen K.F."/>
            <person name="Lyhne E.K."/>
            <person name="Kogle M.E."/>
            <person name="Kuo A."/>
            <person name="Riley R."/>
            <person name="Clum A."/>
            <person name="Nolan M."/>
            <person name="Lipzen A."/>
            <person name="Salamov A."/>
            <person name="Henrissat B."/>
            <person name="Wiebenga A."/>
            <person name="De vries R.P."/>
            <person name="Grigoriev I.V."/>
            <person name="Mortensen U.H."/>
            <person name="Andersen M.R."/>
            <person name="Baker S.E."/>
        </authorList>
    </citation>
    <scope>NUCLEOTIDE SEQUENCE</scope>
    <source>
        <strain evidence="12">IBT 28561</strain>
    </source>
</reference>
<protein>
    <submittedName>
        <fullName evidence="12">P-loop containing nucleoside triphosphate hydrolase protein</fullName>
    </submittedName>
</protein>
<dbReference type="RefSeq" id="XP_024688912.1">
    <property type="nucleotide sequence ID" value="XM_024833909.1"/>
</dbReference>